<dbReference type="STRING" id="1758689.SGUI_0788"/>
<dbReference type="PATRIC" id="fig|1758689.4.peg.820"/>
<dbReference type="Pfam" id="PF13450">
    <property type="entry name" value="NAD_binding_8"/>
    <property type="match status" value="1"/>
</dbReference>
<proteinExistence type="predicted"/>
<gene>
    <name evidence="1" type="ORF">SGUI_0788</name>
</gene>
<dbReference type="GO" id="GO:0005829">
    <property type="term" value="C:cytosol"/>
    <property type="evidence" value="ECO:0007669"/>
    <property type="project" value="TreeGrafter"/>
</dbReference>
<organism evidence="1 2">
    <name type="scientific">Serinicoccus hydrothermalis</name>
    <dbReference type="NCBI Taxonomy" id="1758689"/>
    <lineage>
        <taxon>Bacteria</taxon>
        <taxon>Bacillati</taxon>
        <taxon>Actinomycetota</taxon>
        <taxon>Actinomycetes</taxon>
        <taxon>Micrococcales</taxon>
        <taxon>Ornithinimicrobiaceae</taxon>
        <taxon>Serinicoccus</taxon>
    </lineage>
</organism>
<evidence type="ECO:0000313" key="1">
    <source>
        <dbReference type="EMBL" id="ANS78184.1"/>
    </source>
</evidence>
<accession>A0A1B1N9U5</accession>
<protein>
    <submittedName>
        <fullName evidence="1">Beta-carotene ketolase</fullName>
        <ecNumber evidence="1">1.14.-.-</ecNumber>
    </submittedName>
</protein>
<keyword evidence="1" id="KW-0560">Oxidoreductase</keyword>
<dbReference type="Proteomes" id="UP000092482">
    <property type="component" value="Chromosome"/>
</dbReference>
<dbReference type="SUPFAM" id="SSF51905">
    <property type="entry name" value="FAD/NAD(P)-binding domain"/>
    <property type="match status" value="1"/>
</dbReference>
<evidence type="ECO:0000313" key="2">
    <source>
        <dbReference type="Proteomes" id="UP000092482"/>
    </source>
</evidence>
<dbReference type="GO" id="GO:0016491">
    <property type="term" value="F:oxidoreductase activity"/>
    <property type="evidence" value="ECO:0007669"/>
    <property type="project" value="UniProtKB-KW"/>
</dbReference>
<dbReference type="PANTHER" id="PTHR10668">
    <property type="entry name" value="PHYTOENE DEHYDROGENASE"/>
    <property type="match status" value="1"/>
</dbReference>
<dbReference type="EC" id="1.14.-.-" evidence="1"/>
<dbReference type="Gene3D" id="3.50.50.60">
    <property type="entry name" value="FAD/NAD(P)-binding domain"/>
    <property type="match status" value="1"/>
</dbReference>
<dbReference type="EMBL" id="CP014989">
    <property type="protein sequence ID" value="ANS78184.1"/>
    <property type="molecule type" value="Genomic_DNA"/>
</dbReference>
<dbReference type="AlphaFoldDB" id="A0A1B1N9U5"/>
<dbReference type="InterPro" id="IPR036188">
    <property type="entry name" value="FAD/NAD-bd_sf"/>
</dbReference>
<sequence length="510" mass="53991">MVGGGHNGLTAAAYLARAGRSVLLLERSPSLGGATVSAEAFPGMGARLSRYSYLVSLMPQQVVDDLGLSLSLRRRRYSSYTPVPGGDTGLLIDHGDPEASAASFTAVGAAADAPRWEHFSARVGELARAVWPTMTEPLVRRRDMARRIGDPGLVRDFLERPLGEVIEAGVADDLVRGVLLTDGLISTFADAHAAHLRHNICFLYHVVGGGTGDWDVPIGGMGQVSGELERAAREAGAELVTDATVTGLEEGAVTWQDAQGRPQRATAGRILWAAAPAVLDEVAGGQPGERVEGAQVKVNLLLSRLPRLREAGVAPEAAFGGTFHINETYTQLQEAAAAAERGQVPSPMPAEIYCHSLTDPSILTPQLREQHPEAQTMTVFTLQTPDRLLDGRGEEVRAELERAVLDSLSSVLAEPIDDVVLPDAQGRPCIETRTTRDLQASLAMPGGNIFHGPLEWPFADDDAPLETAAQRWGVETAYPGVLLAGAGSRRGGGVSGLGGYHAVRALLEDA</sequence>
<dbReference type="PANTHER" id="PTHR10668:SF103">
    <property type="entry name" value="PYRIDINE NUCLEOTIDE-DISULFIDE OXIDOREDUCTASE DOMAIN-CONTAINING PROTEIN 2"/>
    <property type="match status" value="1"/>
</dbReference>
<name>A0A1B1N9U5_9MICO</name>
<dbReference type="KEGG" id="serj:SGUI_0788"/>
<keyword evidence="2" id="KW-1185">Reference proteome</keyword>
<reference evidence="1 2" key="1">
    <citation type="submission" date="2016-03" db="EMBL/GenBank/DDBJ databases">
        <title>Shallow-sea hydrothermal system.</title>
        <authorList>
            <person name="Tang K."/>
        </authorList>
    </citation>
    <scope>NUCLEOTIDE SEQUENCE [LARGE SCALE GENOMIC DNA]</scope>
    <source>
        <strain evidence="1 2">JLT9</strain>
    </source>
</reference>